<reference evidence="1" key="1">
    <citation type="journal article" date="2025" name="Foods">
        <title>Unveiling the Microbial Signatures of Arabica Coffee Cherries: Insights into Ripeness Specific Diversity, Functional Traits, and Implications for Quality and Safety.</title>
        <authorList>
            <consortium name="RefSeq"/>
            <person name="Tenea G.N."/>
            <person name="Cifuentes V."/>
            <person name="Reyes P."/>
            <person name="Cevallos-Vallejos M."/>
        </authorList>
    </citation>
    <scope>NUCLEOTIDE SEQUENCE [LARGE SCALE GENOMIC DNA]</scope>
</reference>
<sequence>MGAWNVRATFVYASNSIDERECLWHDLVQLNVDNNYPWIGFGDFNMVLKMDEKIGGLMGAQRVLVNYGWNMKLGGTEALFLNPSIFDNSSMVITLCKGVSRTSRPFHFFNHWVKHPTFMGIVQYEWATPLIGNPMYILTQKLKRLKNRLKTRSSEVYSNVSARIEDLRNQLAMVQQSLDLLPMDRELQVKESSRSHELFEALTIDESALRQRSRGLIKDMLGRMLEDEHDIKQEAISYFQQRFAPPGQPSSTPLEVNPSNVLNDEHAAWLSNDISSNEIKNALFSMNGDKSPGPDGLTACFFQHSWNIICPDFTQAINLFFRSKKMLDEVNATVATRSILKAKGEASKLITHLISNSNSTYLWLKPWHPRGVIWDSFSWATPLITMDSKFDKVSNIIHRRAMEATRYIHGSPS</sequence>
<proteinExistence type="predicted"/>
<evidence type="ECO:0000313" key="1">
    <source>
        <dbReference type="Proteomes" id="UP001652660"/>
    </source>
</evidence>
<dbReference type="Proteomes" id="UP001652660">
    <property type="component" value="Chromosome 9c"/>
</dbReference>
<dbReference type="AlphaFoldDB" id="A0A6P6VHD0"/>
<name>A0A6P6VHD0_COFAR</name>
<dbReference type="PANTHER" id="PTHR33710">
    <property type="entry name" value="BNAC02G09200D PROTEIN"/>
    <property type="match status" value="1"/>
</dbReference>
<evidence type="ECO:0000313" key="2">
    <source>
        <dbReference type="RefSeq" id="XP_027102383.1"/>
    </source>
</evidence>
<dbReference type="PANTHER" id="PTHR33710:SF71">
    <property type="entry name" value="ENDONUCLEASE_EXONUCLEASE_PHOSPHATASE DOMAIN-CONTAINING PROTEIN"/>
    <property type="match status" value="1"/>
</dbReference>
<organism evidence="1 2">
    <name type="scientific">Coffea arabica</name>
    <name type="common">Arabian coffee</name>
    <dbReference type="NCBI Taxonomy" id="13443"/>
    <lineage>
        <taxon>Eukaryota</taxon>
        <taxon>Viridiplantae</taxon>
        <taxon>Streptophyta</taxon>
        <taxon>Embryophyta</taxon>
        <taxon>Tracheophyta</taxon>
        <taxon>Spermatophyta</taxon>
        <taxon>Magnoliopsida</taxon>
        <taxon>eudicotyledons</taxon>
        <taxon>Gunneridae</taxon>
        <taxon>Pentapetalae</taxon>
        <taxon>asterids</taxon>
        <taxon>lamiids</taxon>
        <taxon>Gentianales</taxon>
        <taxon>Rubiaceae</taxon>
        <taxon>Ixoroideae</taxon>
        <taxon>Gardenieae complex</taxon>
        <taxon>Bertiereae - Coffeeae clade</taxon>
        <taxon>Coffeeae</taxon>
        <taxon>Coffea</taxon>
    </lineage>
</organism>
<reference evidence="2" key="2">
    <citation type="submission" date="2025-08" db="UniProtKB">
        <authorList>
            <consortium name="RefSeq"/>
        </authorList>
    </citation>
    <scope>IDENTIFICATION</scope>
    <source>
        <tissue evidence="2">Leaves</tissue>
    </source>
</reference>
<dbReference type="RefSeq" id="XP_027102383.1">
    <property type="nucleotide sequence ID" value="XM_027246582.1"/>
</dbReference>
<dbReference type="OrthoDB" id="1742140at2759"/>
<protein>
    <submittedName>
        <fullName evidence="2">Uncharacterized protein</fullName>
    </submittedName>
</protein>
<gene>
    <name evidence="2" type="primary">LOC113723524</name>
</gene>
<dbReference type="GeneID" id="113723524"/>
<accession>A0A6P6VHD0</accession>
<keyword evidence="1" id="KW-1185">Reference proteome</keyword>